<dbReference type="Pfam" id="PF06580">
    <property type="entry name" value="His_kinase"/>
    <property type="match status" value="1"/>
</dbReference>
<feature type="domain" description="HAMP" evidence="7">
    <location>
        <begin position="332"/>
        <end position="384"/>
    </location>
</feature>
<protein>
    <submittedName>
        <fullName evidence="8">Helicase Ski2</fullName>
    </submittedName>
</protein>
<dbReference type="InterPro" id="IPR003660">
    <property type="entry name" value="HAMP_dom"/>
</dbReference>
<accession>A0A0M9BTR1</accession>
<dbReference type="PANTHER" id="PTHR34220">
    <property type="entry name" value="SENSOR HISTIDINE KINASE YPDA"/>
    <property type="match status" value="1"/>
</dbReference>
<organism evidence="8 9">
    <name type="scientific">Paenibacillus xylanivorans</name>
    <dbReference type="NCBI Taxonomy" id="1705561"/>
    <lineage>
        <taxon>Bacteria</taxon>
        <taxon>Bacillati</taxon>
        <taxon>Bacillota</taxon>
        <taxon>Bacilli</taxon>
        <taxon>Bacillales</taxon>
        <taxon>Paenibacillaceae</taxon>
        <taxon>Paenibacillus</taxon>
    </lineage>
</organism>
<dbReference type="InterPro" id="IPR036890">
    <property type="entry name" value="HATPase_C_sf"/>
</dbReference>
<dbReference type="EMBL" id="LITU01000029">
    <property type="protein sequence ID" value="KOY17982.1"/>
    <property type="molecule type" value="Genomic_DNA"/>
</dbReference>
<evidence type="ECO:0000256" key="1">
    <source>
        <dbReference type="ARBA" id="ARBA00004651"/>
    </source>
</evidence>
<keyword evidence="6" id="KW-0812">Transmembrane</keyword>
<keyword evidence="4" id="KW-0808">Transferase</keyword>
<dbReference type="PROSITE" id="PS50885">
    <property type="entry name" value="HAMP"/>
    <property type="match status" value="1"/>
</dbReference>
<keyword evidence="8" id="KW-0378">Hydrolase</keyword>
<dbReference type="Proteomes" id="UP000037688">
    <property type="component" value="Unassembled WGS sequence"/>
</dbReference>
<dbReference type="GO" id="GO:0005886">
    <property type="term" value="C:plasma membrane"/>
    <property type="evidence" value="ECO:0007669"/>
    <property type="project" value="UniProtKB-SubCell"/>
</dbReference>
<dbReference type="GO" id="GO:0000155">
    <property type="term" value="F:phosphorelay sensor kinase activity"/>
    <property type="evidence" value="ECO:0007669"/>
    <property type="project" value="InterPro"/>
</dbReference>
<dbReference type="Pfam" id="PF00672">
    <property type="entry name" value="HAMP"/>
    <property type="match status" value="1"/>
</dbReference>
<comment type="subcellular location">
    <subcellularLocation>
        <location evidence="1">Cell membrane</location>
        <topology evidence="1">Multi-pass membrane protein</topology>
    </subcellularLocation>
</comment>
<keyword evidence="2" id="KW-1003">Cell membrane</keyword>
<name>A0A0M9BTR1_9BACL</name>
<keyword evidence="3" id="KW-0597">Phosphoprotein</keyword>
<reference evidence="8 9" key="1">
    <citation type="submission" date="2015-08" db="EMBL/GenBank/DDBJ databases">
        <title>Draft genome sequence of cellulolytic and xylanolytic Paenibacillus sp. A59, isolated from a decaying forest soil from Patagonia, Argentina.</title>
        <authorList>
            <person name="Ghio S."/>
            <person name="Caceres A.M."/>
            <person name="Talia P."/>
            <person name="Grasso D."/>
            <person name="Campos E."/>
        </authorList>
    </citation>
    <scope>NUCLEOTIDE SEQUENCE [LARGE SCALE GENOMIC DNA]</scope>
    <source>
        <strain evidence="8 9">A59</strain>
    </source>
</reference>
<evidence type="ECO:0000256" key="5">
    <source>
        <dbReference type="ARBA" id="ARBA00023136"/>
    </source>
</evidence>
<proteinExistence type="predicted"/>
<dbReference type="InterPro" id="IPR050640">
    <property type="entry name" value="Bact_2-comp_sensor_kinase"/>
</dbReference>
<evidence type="ECO:0000256" key="2">
    <source>
        <dbReference type="ARBA" id="ARBA00022475"/>
    </source>
</evidence>
<dbReference type="GO" id="GO:0004386">
    <property type="term" value="F:helicase activity"/>
    <property type="evidence" value="ECO:0007669"/>
    <property type="project" value="UniProtKB-KW"/>
</dbReference>
<evidence type="ECO:0000256" key="6">
    <source>
        <dbReference type="SAM" id="Phobius"/>
    </source>
</evidence>
<dbReference type="AlphaFoldDB" id="A0A0M9BTR1"/>
<sequence>MLTRWLQRITPGTFKHRILFSFLLFLLAPIAILFLYNFRETEMMLQRDASDSNVKQLEGIKADLIDLMSLVMKTGMLLDQDSVLREVMQKPELYDAIHRKRIVENKFASIENSFFLTGATVFYTLIDLKGNAYTSYTPENSLNYADISSEPWVQELKRVEGQRYVWKSNELTTGVRERKGSRMLSLYEVLRDDGLQPFAYGRFSIDYEGWFQEKTEENPFGSDREGAYFLLDGYGNTMLQSNSGENVPSTVSSAIATASESQGQGQDSSSHSIVNNHMLYTYSKIQELDGYLVKKIPLSLLFEEVNKQKLRFYTVYGAILLLFVLLTYLISSTVTGPIKQLQRKMETTVKLNLKTKLPEQGKGELLALTRSFNFMIADINNLLEQLKLEERQKQFVRFQVLLGQMNPHFLLNTLNTIKSIALDKDEDEIYEICVSLGKILETTLNLEVDLILLKEEIVLIESYMDIQRKRFGHGIELRYEVSRDLEYALIPKFCLQPLVENSLIHGFGQTQLEGRIDIRASIHHSLLILEVADNGMGIKKSQANQSYRKRKSIGLQNLRESLELMFKNQPTGLRMESTEEGTQVIMHFPLLLSKPYLKEGSTIVAHIDR</sequence>
<keyword evidence="8" id="KW-0347">Helicase</keyword>
<evidence type="ECO:0000313" key="9">
    <source>
        <dbReference type="Proteomes" id="UP000037688"/>
    </source>
</evidence>
<feature type="transmembrane region" description="Helical" evidence="6">
    <location>
        <begin position="18"/>
        <end position="38"/>
    </location>
</feature>
<dbReference type="PATRIC" id="fig|1705561.3.peg.151"/>
<evidence type="ECO:0000313" key="8">
    <source>
        <dbReference type="EMBL" id="KOY17982.1"/>
    </source>
</evidence>
<dbReference type="InterPro" id="IPR010559">
    <property type="entry name" value="Sig_transdc_His_kin_internal"/>
</dbReference>
<evidence type="ECO:0000256" key="4">
    <source>
        <dbReference type="ARBA" id="ARBA00022679"/>
    </source>
</evidence>
<dbReference type="PANTHER" id="PTHR34220:SF7">
    <property type="entry name" value="SENSOR HISTIDINE KINASE YPDA"/>
    <property type="match status" value="1"/>
</dbReference>
<evidence type="ECO:0000256" key="3">
    <source>
        <dbReference type="ARBA" id="ARBA00022553"/>
    </source>
</evidence>
<dbReference type="SUPFAM" id="SSF55874">
    <property type="entry name" value="ATPase domain of HSP90 chaperone/DNA topoisomerase II/histidine kinase"/>
    <property type="match status" value="1"/>
</dbReference>
<dbReference type="Gene3D" id="6.10.340.10">
    <property type="match status" value="1"/>
</dbReference>
<dbReference type="OrthoDB" id="2638092at2"/>
<keyword evidence="6" id="KW-1133">Transmembrane helix</keyword>
<evidence type="ECO:0000259" key="7">
    <source>
        <dbReference type="PROSITE" id="PS50885"/>
    </source>
</evidence>
<comment type="caution">
    <text evidence="8">The sequence shown here is derived from an EMBL/GenBank/DDBJ whole genome shotgun (WGS) entry which is preliminary data.</text>
</comment>
<dbReference type="RefSeq" id="WP_053779440.1">
    <property type="nucleotide sequence ID" value="NZ_LITU01000029.1"/>
</dbReference>
<keyword evidence="9" id="KW-1185">Reference proteome</keyword>
<dbReference type="SMART" id="SM00304">
    <property type="entry name" value="HAMP"/>
    <property type="match status" value="1"/>
</dbReference>
<gene>
    <name evidence="8" type="ORF">AMS66_03375</name>
</gene>
<keyword evidence="8" id="KW-0547">Nucleotide-binding</keyword>
<keyword evidence="8" id="KW-0067">ATP-binding</keyword>
<dbReference type="CDD" id="cd06225">
    <property type="entry name" value="HAMP"/>
    <property type="match status" value="1"/>
</dbReference>
<feature type="transmembrane region" description="Helical" evidence="6">
    <location>
        <begin position="310"/>
        <end position="330"/>
    </location>
</feature>
<dbReference type="Gene3D" id="3.30.565.10">
    <property type="entry name" value="Histidine kinase-like ATPase, C-terminal domain"/>
    <property type="match status" value="1"/>
</dbReference>
<keyword evidence="5 6" id="KW-0472">Membrane</keyword>